<evidence type="ECO:0008006" key="4">
    <source>
        <dbReference type="Google" id="ProtNLM"/>
    </source>
</evidence>
<proteinExistence type="predicted"/>
<dbReference type="GeneID" id="6997511"/>
<accession>B6AIC3</accession>
<feature type="transmembrane region" description="Helical" evidence="1">
    <location>
        <begin position="292"/>
        <end position="309"/>
    </location>
</feature>
<name>B6AIC3_CRYMR</name>
<keyword evidence="3" id="KW-1185">Reference proteome</keyword>
<feature type="transmembrane region" description="Helical" evidence="1">
    <location>
        <begin position="92"/>
        <end position="109"/>
    </location>
</feature>
<reference evidence="2" key="1">
    <citation type="submission" date="2008-06" db="EMBL/GenBank/DDBJ databases">
        <authorList>
            <person name="Lorenzi H."/>
            <person name="Inman J."/>
            <person name="Miller J."/>
            <person name="Schobel S."/>
            <person name="Amedeo P."/>
            <person name="Caler E.V."/>
            <person name="da Silva J."/>
        </authorList>
    </citation>
    <scope>NUCLEOTIDE SEQUENCE [LARGE SCALE GENOMIC DNA]</scope>
    <source>
        <strain evidence="2">RN66</strain>
    </source>
</reference>
<sequence length="434" mass="49885">MEKNYSNSNSNSRSVIDESPAEMDEGIFQEPIKEVSITILKELEITNEVKRDYQDLSSVPLIFDKIPAMRVLTTVLSVVFLSLGVIDWLLEHAILGVTALVLSVFIFYYRCSELNRQANAIMLWVLAIIASIISWNYVSSNENKNPIFNNILNSYMIFQFILILFITLWMLLTISTGHKIVHEIYINDEAHITQSPIYFVFTRFCLLDWHVFLMTIEFTISIIYIIQGSYVIAIIPFLSFLVSFVYTITKRRTALQVIEILTPIFIIVFIVLRMMLPWLTTPRTRFVLEVEFIMAAVSKQIIGLALLIMPIQKYKIITNCDANYYVTHVLSPNFTKTSLVKSNNDMDPYVLDDSPSYLLTINEQLSLIKDNDSALLCELQVADQEIIQNDNITPEDNEFDNHITLLEDSPIFSPTAENITSRIDKQEHSSEKSI</sequence>
<dbReference type="VEuPathDB" id="CryptoDB:CMU_031050"/>
<feature type="transmembrane region" description="Helical" evidence="1">
    <location>
        <begin position="157"/>
        <end position="176"/>
    </location>
</feature>
<dbReference type="Proteomes" id="UP000001460">
    <property type="component" value="Unassembled WGS sequence"/>
</dbReference>
<protein>
    <recommendedName>
        <fullName evidence="4">Transmembrane protein</fullName>
    </recommendedName>
</protein>
<dbReference type="AlphaFoldDB" id="B6AIC3"/>
<feature type="transmembrane region" description="Helical" evidence="1">
    <location>
        <begin position="121"/>
        <end position="137"/>
    </location>
</feature>
<keyword evidence="1" id="KW-0812">Transmembrane</keyword>
<gene>
    <name evidence="2" type="ORF">CMU_031050</name>
</gene>
<dbReference type="RefSeq" id="XP_002142313.1">
    <property type="nucleotide sequence ID" value="XM_002142277.1"/>
</dbReference>
<feature type="transmembrane region" description="Helical" evidence="1">
    <location>
        <begin position="68"/>
        <end position="86"/>
    </location>
</feature>
<feature type="transmembrane region" description="Helical" evidence="1">
    <location>
        <begin position="222"/>
        <end position="248"/>
    </location>
</feature>
<keyword evidence="1" id="KW-0472">Membrane</keyword>
<feature type="transmembrane region" description="Helical" evidence="1">
    <location>
        <begin position="260"/>
        <end position="280"/>
    </location>
</feature>
<organism evidence="2 3">
    <name type="scientific">Cryptosporidium muris (strain RN66)</name>
    <dbReference type="NCBI Taxonomy" id="441375"/>
    <lineage>
        <taxon>Eukaryota</taxon>
        <taxon>Sar</taxon>
        <taxon>Alveolata</taxon>
        <taxon>Apicomplexa</taxon>
        <taxon>Conoidasida</taxon>
        <taxon>Coccidia</taxon>
        <taxon>Eucoccidiorida</taxon>
        <taxon>Eimeriorina</taxon>
        <taxon>Cryptosporidiidae</taxon>
        <taxon>Cryptosporidium</taxon>
    </lineage>
</organism>
<keyword evidence="1" id="KW-1133">Transmembrane helix</keyword>
<evidence type="ECO:0000256" key="1">
    <source>
        <dbReference type="SAM" id="Phobius"/>
    </source>
</evidence>
<evidence type="ECO:0000313" key="3">
    <source>
        <dbReference type="Proteomes" id="UP000001460"/>
    </source>
</evidence>
<dbReference type="OMA" id="YINDEAH"/>
<evidence type="ECO:0000313" key="2">
    <source>
        <dbReference type="EMBL" id="EEA07964.1"/>
    </source>
</evidence>
<dbReference type="OrthoDB" id="342603at2759"/>
<dbReference type="EMBL" id="DS989736">
    <property type="protein sequence ID" value="EEA07964.1"/>
    <property type="molecule type" value="Genomic_DNA"/>
</dbReference>